<dbReference type="Gene3D" id="1.20.120.450">
    <property type="entry name" value="dinb family like domain"/>
    <property type="match status" value="1"/>
</dbReference>
<feature type="compositionally biased region" description="Basic and acidic residues" evidence="1">
    <location>
        <begin position="131"/>
        <end position="144"/>
    </location>
</feature>
<gene>
    <name evidence="4" type="ORF">HNR06_004897</name>
</gene>
<dbReference type="GO" id="GO:0046872">
    <property type="term" value="F:metal ion binding"/>
    <property type="evidence" value="ECO:0007669"/>
    <property type="project" value="InterPro"/>
</dbReference>
<dbReference type="InterPro" id="IPR010872">
    <property type="entry name" value="MDMPI_C-term_domain"/>
</dbReference>
<evidence type="ECO:0000256" key="1">
    <source>
        <dbReference type="SAM" id="MobiDB-lite"/>
    </source>
</evidence>
<evidence type="ECO:0000259" key="3">
    <source>
        <dbReference type="Pfam" id="PF11716"/>
    </source>
</evidence>
<dbReference type="SUPFAM" id="SSF109854">
    <property type="entry name" value="DinB/YfiT-like putative metalloenzymes"/>
    <property type="match status" value="1"/>
</dbReference>
<dbReference type="GO" id="GO:0005886">
    <property type="term" value="C:plasma membrane"/>
    <property type="evidence" value="ECO:0007669"/>
    <property type="project" value="TreeGrafter"/>
</dbReference>
<dbReference type="InterPro" id="IPR034660">
    <property type="entry name" value="DinB/YfiT-like"/>
</dbReference>
<feature type="domain" description="MDMPI C-terminal" evidence="2">
    <location>
        <begin position="157"/>
        <end position="249"/>
    </location>
</feature>
<dbReference type="Pfam" id="PF07398">
    <property type="entry name" value="MDMPI_C"/>
    <property type="match status" value="1"/>
</dbReference>
<evidence type="ECO:0000313" key="5">
    <source>
        <dbReference type="Proteomes" id="UP000584931"/>
    </source>
</evidence>
<name>A0A7Z0BKY7_9ACTN</name>
<dbReference type="PANTHER" id="PTHR40758:SF1">
    <property type="entry name" value="CONSERVED PROTEIN"/>
    <property type="match status" value="1"/>
</dbReference>
<feature type="domain" description="Mycothiol-dependent maleylpyruvate isomerase metal-binding" evidence="3">
    <location>
        <begin position="9"/>
        <end position="135"/>
    </location>
</feature>
<feature type="region of interest" description="Disordered" evidence="1">
    <location>
        <begin position="195"/>
        <end position="219"/>
    </location>
</feature>
<feature type="compositionally biased region" description="Low complexity" evidence="1">
    <location>
        <begin position="145"/>
        <end position="154"/>
    </location>
</feature>
<dbReference type="NCBIfam" id="TIGR03083">
    <property type="entry name" value="maleylpyruvate isomerase family mycothiol-dependent enzyme"/>
    <property type="match status" value="1"/>
</dbReference>
<dbReference type="Proteomes" id="UP000584931">
    <property type="component" value="Unassembled WGS sequence"/>
</dbReference>
<accession>A0A7Z0BKY7</accession>
<comment type="caution">
    <text evidence="4">The sequence shown here is derived from an EMBL/GenBank/DDBJ whole genome shotgun (WGS) entry which is preliminary data.</text>
</comment>
<dbReference type="EMBL" id="JACCHL010000001">
    <property type="protein sequence ID" value="NYH55308.1"/>
    <property type="molecule type" value="Genomic_DNA"/>
</dbReference>
<feature type="compositionally biased region" description="Low complexity" evidence="1">
    <location>
        <begin position="201"/>
        <end position="213"/>
    </location>
</feature>
<dbReference type="RefSeq" id="WP_179811416.1">
    <property type="nucleotide sequence ID" value="NZ_JACCHL010000001.1"/>
</dbReference>
<evidence type="ECO:0000259" key="2">
    <source>
        <dbReference type="Pfam" id="PF07398"/>
    </source>
</evidence>
<organism evidence="4 5">
    <name type="scientific">Nocardiopsis sinuspersici</name>
    <dbReference type="NCBI Taxonomy" id="501010"/>
    <lineage>
        <taxon>Bacteria</taxon>
        <taxon>Bacillati</taxon>
        <taxon>Actinomycetota</taxon>
        <taxon>Actinomycetes</taxon>
        <taxon>Streptosporangiales</taxon>
        <taxon>Nocardiopsidaceae</taxon>
        <taxon>Nocardiopsis</taxon>
    </lineage>
</organism>
<reference evidence="4 5" key="1">
    <citation type="submission" date="2020-07" db="EMBL/GenBank/DDBJ databases">
        <title>Sequencing the genomes of 1000 actinobacteria strains.</title>
        <authorList>
            <person name="Klenk H.-P."/>
        </authorList>
    </citation>
    <scope>NUCLEOTIDE SEQUENCE [LARGE SCALE GENOMIC DNA]</scope>
    <source>
        <strain evidence="4 5">DSM 45278</strain>
    </source>
</reference>
<protein>
    <submittedName>
        <fullName evidence="4">Uncharacterized protein (TIGR03083 family)</fullName>
    </submittedName>
</protein>
<dbReference type="InterPro" id="IPR024344">
    <property type="entry name" value="MDMPI_metal-binding"/>
</dbReference>
<dbReference type="PANTHER" id="PTHR40758">
    <property type="entry name" value="CONSERVED PROTEIN"/>
    <property type="match status" value="1"/>
</dbReference>
<dbReference type="Pfam" id="PF11716">
    <property type="entry name" value="MDMPI_N"/>
    <property type="match status" value="1"/>
</dbReference>
<dbReference type="AlphaFoldDB" id="A0A7Z0BKY7"/>
<evidence type="ECO:0000313" key="4">
    <source>
        <dbReference type="EMBL" id="NYH55308.1"/>
    </source>
</evidence>
<dbReference type="InterPro" id="IPR017517">
    <property type="entry name" value="Maleyloyr_isom"/>
</dbReference>
<feature type="region of interest" description="Disordered" evidence="1">
    <location>
        <begin position="131"/>
        <end position="154"/>
    </location>
</feature>
<proteinExistence type="predicted"/>
<sequence>MDVTAHIAALDREGRLMAESAAANGLDAVVAACPGWRVRDLLTHTGQVHRWAAAHVASGNGGPPVRGQAAKAVFPHPGDETLLDWFRDGHAHLVRTLSDAAPDTECLTFLPAPSPLAFWARRQAHETAVHRVDAQSAHPEHAPAPEEGAADPVDPALAADGVEELLLGFFARPGGPLVADPPLVLALETTDTGQGWTMSLTPTGRTSTRGTGPDADTTVTGPAHELYLLLWNRSGGGRCTVTGDRGALDLWRERARVQWRR</sequence>